<reference evidence="1 2" key="1">
    <citation type="journal article" date="2019" name="Nat. Ecol. Evol.">
        <title>Megaphylogeny resolves global patterns of mushroom evolution.</title>
        <authorList>
            <person name="Varga T."/>
            <person name="Krizsan K."/>
            <person name="Foldi C."/>
            <person name="Dima B."/>
            <person name="Sanchez-Garcia M."/>
            <person name="Sanchez-Ramirez S."/>
            <person name="Szollosi G.J."/>
            <person name="Szarkandi J.G."/>
            <person name="Papp V."/>
            <person name="Albert L."/>
            <person name="Andreopoulos W."/>
            <person name="Angelini C."/>
            <person name="Antonin V."/>
            <person name="Barry K.W."/>
            <person name="Bougher N.L."/>
            <person name="Buchanan P."/>
            <person name="Buyck B."/>
            <person name="Bense V."/>
            <person name="Catcheside P."/>
            <person name="Chovatia M."/>
            <person name="Cooper J."/>
            <person name="Damon W."/>
            <person name="Desjardin D."/>
            <person name="Finy P."/>
            <person name="Geml J."/>
            <person name="Haridas S."/>
            <person name="Hughes K."/>
            <person name="Justo A."/>
            <person name="Karasinski D."/>
            <person name="Kautmanova I."/>
            <person name="Kiss B."/>
            <person name="Kocsube S."/>
            <person name="Kotiranta H."/>
            <person name="LaButti K.M."/>
            <person name="Lechner B.E."/>
            <person name="Liimatainen K."/>
            <person name="Lipzen A."/>
            <person name="Lukacs Z."/>
            <person name="Mihaltcheva S."/>
            <person name="Morgado L.N."/>
            <person name="Niskanen T."/>
            <person name="Noordeloos M.E."/>
            <person name="Ohm R.A."/>
            <person name="Ortiz-Santana B."/>
            <person name="Ovrebo C."/>
            <person name="Racz N."/>
            <person name="Riley R."/>
            <person name="Savchenko A."/>
            <person name="Shiryaev A."/>
            <person name="Soop K."/>
            <person name="Spirin V."/>
            <person name="Szebenyi C."/>
            <person name="Tomsovsky M."/>
            <person name="Tulloss R.E."/>
            <person name="Uehling J."/>
            <person name="Grigoriev I.V."/>
            <person name="Vagvolgyi C."/>
            <person name="Papp T."/>
            <person name="Martin F.M."/>
            <person name="Miettinen O."/>
            <person name="Hibbett D.S."/>
            <person name="Nagy L.G."/>
        </authorList>
    </citation>
    <scope>NUCLEOTIDE SEQUENCE [LARGE SCALE GENOMIC DNA]</scope>
    <source>
        <strain evidence="1 2">NL-1719</strain>
    </source>
</reference>
<protein>
    <submittedName>
        <fullName evidence="1">Uncharacterized protein</fullName>
    </submittedName>
</protein>
<keyword evidence="2" id="KW-1185">Reference proteome</keyword>
<dbReference type="Proteomes" id="UP000308600">
    <property type="component" value="Unassembled WGS sequence"/>
</dbReference>
<accession>A0ACD3AB10</accession>
<dbReference type="EMBL" id="ML208572">
    <property type="protein sequence ID" value="TFK62594.1"/>
    <property type="molecule type" value="Genomic_DNA"/>
</dbReference>
<proteinExistence type="predicted"/>
<organism evidence="1 2">
    <name type="scientific">Pluteus cervinus</name>
    <dbReference type="NCBI Taxonomy" id="181527"/>
    <lineage>
        <taxon>Eukaryota</taxon>
        <taxon>Fungi</taxon>
        <taxon>Dikarya</taxon>
        <taxon>Basidiomycota</taxon>
        <taxon>Agaricomycotina</taxon>
        <taxon>Agaricomycetes</taxon>
        <taxon>Agaricomycetidae</taxon>
        <taxon>Agaricales</taxon>
        <taxon>Pluteineae</taxon>
        <taxon>Pluteaceae</taxon>
        <taxon>Pluteus</taxon>
    </lineage>
</organism>
<evidence type="ECO:0000313" key="1">
    <source>
        <dbReference type="EMBL" id="TFK62594.1"/>
    </source>
</evidence>
<sequence length="532" mass="59541">MTPQTAREFGDELKRLAKRIKKLSRRLRRLKERHNDLLAVHRLPPEIFTRIFFFLQADIHDVTPGVYYKWTAVMQVSQYWRRSALEHKYLWGGLSHSTTATRSSSWALTCLQRSLMTFSTSGDPFAETVLREIDRITTLVINVVETPGGVGTSKGLAKTLQNLGMAAPILKTFVIKGRNPFQHSTRNHIPKVLFNSFAPSLIRFAITEFASTLHQVPSCNMTKLLLVYPRGHPGSLSFTTLFQILRSTKLRTLELQHALFDGTAPADGITSISLPFLSSLSFSAHASHCTKFLSHVVVPPSCRVSIKGRVFGMGNAGDPQAFLDFTIPQLVTDPTDIYSVAVHAKTDGAILHMWKKNDNYHDPQFKGLSVTKISSLAVSYRIPEVHGQNQTNRLAFPTSLHLPGVQFVLLTSPSSLAWTPASDVPMQTLSMISSLSQLTMDAPFLSSFLNVVNSRPDAFFGLKFLTFKIHNTHPLERLHEALMRRQESGACCRLNKLVLNGLPELHQAQDVLKRLESLVESFALNVPEEYIT</sequence>
<gene>
    <name evidence="1" type="ORF">BDN72DRAFT_848506</name>
</gene>
<name>A0ACD3AB10_9AGAR</name>
<evidence type="ECO:0000313" key="2">
    <source>
        <dbReference type="Proteomes" id="UP000308600"/>
    </source>
</evidence>